<accession>A0A157ZLQ2</accession>
<dbReference type="InterPro" id="IPR004165">
    <property type="entry name" value="CoA_trans_fam_I"/>
</dbReference>
<comment type="caution">
    <text evidence="1">The sequence shown here is derived from an EMBL/GenBank/DDBJ whole genome shotgun (WGS) entry which is preliminary data.</text>
</comment>
<dbReference type="STRING" id="1777144.AWB83_00714"/>
<dbReference type="InterPro" id="IPR037171">
    <property type="entry name" value="NagB/RpiA_transferase-like"/>
</dbReference>
<dbReference type="GO" id="GO:0008410">
    <property type="term" value="F:CoA-transferase activity"/>
    <property type="evidence" value="ECO:0007669"/>
    <property type="project" value="InterPro"/>
</dbReference>
<evidence type="ECO:0000313" key="2">
    <source>
        <dbReference type="Proteomes" id="UP000054978"/>
    </source>
</evidence>
<proteinExistence type="predicted"/>
<protein>
    <submittedName>
        <fullName evidence="1">3-oxoadipate CoA-succinyl transferase subunit alpha</fullName>
    </submittedName>
</protein>
<dbReference type="PANTHER" id="PTHR43293:SF1">
    <property type="entry name" value="ACETATE COA-TRANSFERASE YDIF"/>
    <property type="match status" value="1"/>
</dbReference>
<organism evidence="1 2">
    <name type="scientific">Caballeronia ptereochthonis</name>
    <dbReference type="NCBI Taxonomy" id="1777144"/>
    <lineage>
        <taxon>Bacteria</taxon>
        <taxon>Pseudomonadati</taxon>
        <taxon>Pseudomonadota</taxon>
        <taxon>Betaproteobacteria</taxon>
        <taxon>Burkholderiales</taxon>
        <taxon>Burkholderiaceae</taxon>
        <taxon>Caballeronia</taxon>
    </lineage>
</organism>
<dbReference type="Gene3D" id="3.40.1080.10">
    <property type="entry name" value="Glutaconate Coenzyme A-transferase"/>
    <property type="match status" value="2"/>
</dbReference>
<sequence length="674" mass="73388">MTASSTPTRHPFPSTARLVERGKIVSAPEAVRLIRSGDTVATSGFVGIGFAEEVAIALEERFLEGKSDGSGDGQEPIADLTLVYAAGQGDGRAKGLNHLAHEGLIKRVIGGHWGLVPGLQKMAIGNLIEAYNLPQGVISQLFRDIAAHRPGQLSTVGLGTFVDPRNGGGRLNARTTEDLVRLMHIDGAEYLYYKTFPIDVAIVRGTTADLNGNVTMEKEALTLEALSIAMAARNSGGIVIAQVERLAESNTLNSRQVKIPGVMVDCVVLAQPDNHWQTFGEQYSAAFSSELRVAASSVPPMPLTERKIIARRAAFELMANSVVNLGIGMPEGIASVANEEQVIDLFTMTTEPGVIGGIPAGGLNFGAATNTQAIIDQPYQFDFYDGGGLDIAFLGLAQADREGNLNVSKFGPKLAGAGGFINISQAAKKVVFVGTFNAGKLDLAIEDGKLKIRREGDCRKFVDAVEHRTFSGRYAAERGQTVLYITERCVFELTENGLVLTEVAPGIDIERDIVAQMGFAPIMDTPPRLMDERIFRDPPMGLRAILLRLDLSERFSYDPEKNLFFINFEGHEVTSLSDVEAIRREVEKQLANAKTRPHAIVNYDNFSIRPEMLDAYSEMVTKLVSGHYDRVTRYTTSSFLRLKLGDALKRRGVAPYIYESPEEAREHESKRAAE</sequence>
<name>A0A157ZLQ2_9BURK</name>
<dbReference type="OrthoDB" id="9805230at2"/>
<keyword evidence="1" id="KW-0808">Transferase</keyword>
<keyword evidence="2" id="KW-1185">Reference proteome</keyword>
<dbReference type="SMART" id="SM00882">
    <property type="entry name" value="CoA_trans"/>
    <property type="match status" value="2"/>
</dbReference>
<dbReference type="Proteomes" id="UP000054978">
    <property type="component" value="Unassembled WGS sequence"/>
</dbReference>
<dbReference type="Pfam" id="PF01144">
    <property type="entry name" value="CoA_trans"/>
    <property type="match status" value="1"/>
</dbReference>
<dbReference type="PANTHER" id="PTHR43293">
    <property type="entry name" value="ACETATE COA-TRANSFERASE YDIF"/>
    <property type="match status" value="1"/>
</dbReference>
<dbReference type="AlphaFoldDB" id="A0A157ZLQ2"/>
<dbReference type="EMBL" id="FCOB02000003">
    <property type="protein sequence ID" value="SAK46389.1"/>
    <property type="molecule type" value="Genomic_DNA"/>
</dbReference>
<reference evidence="1" key="1">
    <citation type="submission" date="2016-01" db="EMBL/GenBank/DDBJ databases">
        <authorList>
            <person name="Peeters C."/>
        </authorList>
    </citation>
    <scope>NUCLEOTIDE SEQUENCE [LARGE SCALE GENOMIC DNA]</scope>
    <source>
        <strain evidence="1">LMG 29326</strain>
    </source>
</reference>
<dbReference type="RefSeq" id="WP_087043120.1">
    <property type="nucleotide sequence ID" value="NZ_FCOB02000003.1"/>
</dbReference>
<evidence type="ECO:0000313" key="1">
    <source>
        <dbReference type="EMBL" id="SAK46389.1"/>
    </source>
</evidence>
<gene>
    <name evidence="1" type="ORF">AWB83_00714</name>
</gene>
<dbReference type="SUPFAM" id="SSF100950">
    <property type="entry name" value="NagB/RpiA/CoA transferase-like"/>
    <property type="match status" value="2"/>
</dbReference>